<organism evidence="1 2">
    <name type="scientific">Entotheonella factor</name>
    <dbReference type="NCBI Taxonomy" id="1429438"/>
    <lineage>
        <taxon>Bacteria</taxon>
        <taxon>Pseudomonadati</taxon>
        <taxon>Nitrospinota/Tectimicrobiota group</taxon>
        <taxon>Candidatus Tectimicrobiota</taxon>
        <taxon>Candidatus Entotheonellia</taxon>
        <taxon>Candidatus Entotheonellales</taxon>
        <taxon>Candidatus Entotheonellaceae</taxon>
        <taxon>Candidatus Entotheonella</taxon>
    </lineage>
</organism>
<reference evidence="1 2" key="1">
    <citation type="journal article" date="2014" name="Nature">
        <title>An environmental bacterial taxon with a large and distinct metabolic repertoire.</title>
        <authorList>
            <person name="Wilson M.C."/>
            <person name="Mori T."/>
            <person name="Ruckert C."/>
            <person name="Uria A.R."/>
            <person name="Helf M.J."/>
            <person name="Takada K."/>
            <person name="Gernert C."/>
            <person name="Steffens U.A."/>
            <person name="Heycke N."/>
            <person name="Schmitt S."/>
            <person name="Rinke C."/>
            <person name="Helfrich E.J."/>
            <person name="Brachmann A.O."/>
            <person name="Gurgui C."/>
            <person name="Wakimoto T."/>
            <person name="Kracht M."/>
            <person name="Crusemann M."/>
            <person name="Hentschel U."/>
            <person name="Abe I."/>
            <person name="Matsunaga S."/>
            <person name="Kalinowski J."/>
            <person name="Takeyama H."/>
            <person name="Piel J."/>
        </authorList>
    </citation>
    <scope>NUCLEOTIDE SEQUENCE [LARGE SCALE GENOMIC DNA]</scope>
    <source>
        <strain evidence="2">TSY1</strain>
    </source>
</reference>
<proteinExistence type="predicted"/>
<protein>
    <submittedName>
        <fullName evidence="1">Uncharacterized protein</fullName>
    </submittedName>
</protein>
<dbReference type="AlphaFoldDB" id="W4L483"/>
<dbReference type="EMBL" id="AZHW01001465">
    <property type="protein sequence ID" value="ETW92485.1"/>
    <property type="molecule type" value="Genomic_DNA"/>
</dbReference>
<name>W4L483_ENTF1</name>
<keyword evidence="2" id="KW-1185">Reference proteome</keyword>
<sequence>MPIVKKVATFSLEYGALSHGALITKEAASKLLKI</sequence>
<evidence type="ECO:0000313" key="2">
    <source>
        <dbReference type="Proteomes" id="UP000019141"/>
    </source>
</evidence>
<evidence type="ECO:0000313" key="1">
    <source>
        <dbReference type="EMBL" id="ETW92485.1"/>
    </source>
</evidence>
<accession>W4L483</accession>
<dbReference type="HOGENOM" id="CLU_3372724_0_0_7"/>
<comment type="caution">
    <text evidence="1">The sequence shown here is derived from an EMBL/GenBank/DDBJ whole genome shotgun (WGS) entry which is preliminary data.</text>
</comment>
<gene>
    <name evidence="1" type="ORF">ETSY1_43410</name>
</gene>
<dbReference type="Proteomes" id="UP000019141">
    <property type="component" value="Unassembled WGS sequence"/>
</dbReference>